<dbReference type="InterPro" id="IPR044947">
    <property type="entry name" value="Phage_T4_Gp32_ssDNA-bd_sf"/>
</dbReference>
<dbReference type="Gene3D" id="3.90.198.10">
    <property type="entry name" value="Replication Fork Single-Stranded Dna Binding Protein"/>
    <property type="match status" value="1"/>
</dbReference>
<evidence type="ECO:0000259" key="12">
    <source>
        <dbReference type="Pfam" id="PF08804"/>
    </source>
</evidence>
<reference evidence="14" key="4">
    <citation type="submission" date="2015-02" db="EMBL/GenBank/DDBJ databases">
        <authorList>
            <person name="Chooi Y.-H."/>
        </authorList>
    </citation>
    <scope>NUCLEOTIDE SEQUENCE</scope>
</reference>
<feature type="binding site" evidence="10">
    <location>
        <position position="92"/>
    </location>
    <ligand>
        <name>Zn(2+)</name>
        <dbReference type="ChEBI" id="CHEBI:29105"/>
    </ligand>
</feature>
<keyword evidence="5" id="KW-0227">DNA damage</keyword>
<keyword evidence="10" id="KW-0233">DNA recombination</keyword>
<dbReference type="RefSeq" id="YP_195234.1">
    <property type="nucleotide sequence ID" value="NC_006820.1"/>
</dbReference>
<name>Q5GQD8_BPSYP</name>
<organism evidence="13 15">
    <name type="scientific">Synechococcus phage S-PM2</name>
    <dbReference type="NCBI Taxonomy" id="238854"/>
    <lineage>
        <taxon>Viruses</taxon>
        <taxon>Duplodnaviria</taxon>
        <taxon>Heunggongvirae</taxon>
        <taxon>Uroviricota</taxon>
        <taxon>Caudoviricetes</taxon>
        <taxon>Pantevenvirales</taxon>
        <taxon>Kyanoviridae</taxon>
        <taxon>Nodensvirus</taxon>
        <taxon>Nodensvirus spm2</taxon>
    </lineage>
</organism>
<dbReference type="KEGG" id="vg:3260497"/>
<comment type="caution">
    <text evidence="10">Lacks conserved residue(s) required for the propagation of feature annotation.</text>
</comment>
<comment type="similarity">
    <text evidence="10">Belongs to the Tequatrovirus single-stranded DNA-binding protein family.</text>
</comment>
<dbReference type="GO" id="GO:0006310">
    <property type="term" value="P:DNA recombination"/>
    <property type="evidence" value="ECO:0007669"/>
    <property type="project" value="UniProtKB-UniRule"/>
</dbReference>
<keyword evidence="7 10" id="KW-1194">Viral DNA replication</keyword>
<gene>
    <name evidence="13" type="primary">gp32</name>
    <name evidence="14" type="ORF">S-PM2d199</name>
    <name evidence="13" type="ORF">S-PM2p199</name>
</gene>
<evidence type="ECO:0000256" key="2">
    <source>
        <dbReference type="ARBA" id="ARBA00022491"/>
    </source>
</evidence>
<evidence type="ECO:0000256" key="11">
    <source>
        <dbReference type="SAM" id="MobiDB-lite"/>
    </source>
</evidence>
<dbReference type="InterPro" id="IPR012339">
    <property type="entry name" value="Phage_T4_Gp32_ssDNA-bd"/>
</dbReference>
<reference evidence="13 15" key="1">
    <citation type="journal article" date="2004" name="Proc. Natl. Acad. Sci. U.S.A.">
        <title>Genetic organization of the psbAD region in phages infecting marine Synechococcus strains.</title>
        <authorList>
            <person name="Millard A."/>
            <person name="Clokie M.R."/>
            <person name="Shub D.A."/>
            <person name="Mann N.H."/>
        </authorList>
    </citation>
    <scope>NUCLEOTIDE SEQUENCE [LARGE SCALE GENOMIC DNA]</scope>
</reference>
<evidence type="ECO:0000313" key="15">
    <source>
        <dbReference type="Proteomes" id="UP000000994"/>
    </source>
</evidence>
<evidence type="ECO:0000313" key="13">
    <source>
        <dbReference type="EMBL" id="CAF34264.1"/>
    </source>
</evidence>
<feature type="binding site" evidence="10">
    <location>
        <position position="89"/>
    </location>
    <ligand>
        <name>Zn(2+)</name>
        <dbReference type="ChEBI" id="CHEBI:29105"/>
    </ligand>
</feature>
<dbReference type="GeneID" id="3260497"/>
<evidence type="ECO:0000256" key="4">
    <source>
        <dbReference type="ARBA" id="ARBA00022723"/>
    </source>
</evidence>
<dbReference type="OrthoDB" id="3870at10239"/>
<keyword evidence="15" id="KW-1185">Reference proteome</keyword>
<evidence type="ECO:0000256" key="5">
    <source>
        <dbReference type="ARBA" id="ARBA00022763"/>
    </source>
</evidence>
<dbReference type="GO" id="GO:0039686">
    <property type="term" value="P:bidirectional double-stranded viral DNA replication"/>
    <property type="evidence" value="ECO:0007669"/>
    <property type="project" value="UniProtKB-UniRule"/>
</dbReference>
<organismHost>
    <name type="scientific">Synechococcus</name>
    <dbReference type="NCBI Taxonomy" id="1129"/>
</organismHost>
<feature type="region of interest" description="Disordered" evidence="11">
    <location>
        <begin position="251"/>
        <end position="281"/>
    </location>
</feature>
<dbReference type="EMBL" id="LN828717">
    <property type="protein sequence ID" value="CFW42416.1"/>
    <property type="molecule type" value="Genomic_DNA"/>
</dbReference>
<feature type="binding site" evidence="10">
    <location>
        <position position="81"/>
    </location>
    <ligand>
        <name>Zn(2+)</name>
        <dbReference type="ChEBI" id="CHEBI:29105"/>
    </ligand>
</feature>
<keyword evidence="8 10" id="KW-0238">DNA-binding</keyword>
<evidence type="ECO:0000256" key="3">
    <source>
        <dbReference type="ARBA" id="ARBA00022705"/>
    </source>
</evidence>
<proteinExistence type="inferred from homology"/>
<dbReference type="GO" id="GO:0046872">
    <property type="term" value="F:metal ion binding"/>
    <property type="evidence" value="ECO:0007669"/>
    <property type="project" value="UniProtKB-UniRule"/>
</dbReference>
<dbReference type="Proteomes" id="UP000246186">
    <property type="component" value="Genome"/>
</dbReference>
<comment type="subunit">
    <text evidence="10">Homodimer in the absence of DNA, monomer when binding DNA. Interacts with the DNA helicase assembly protein; a ternary complex between the helicase assembly protein, the single-stranded DNA-binding protein and ssDNA is an obligatory intermediate in the helicase loading mechanism. Part of the replicase complex that includes the DNA polymerase, the polymerase clamp, the clamp loader complex, the single-stranded DNA binding protein, the primase, the replicative helicase and the helicase assembly factor. Interacts (via C-terminus) with the viral SF1 dDA helicase. Interacts with the viral SF2 UvsW repair helicase.</text>
</comment>
<dbReference type="SUPFAM" id="SSF50249">
    <property type="entry name" value="Nucleic acid-binding proteins"/>
    <property type="match status" value="1"/>
</dbReference>
<evidence type="ECO:0000256" key="7">
    <source>
        <dbReference type="ARBA" id="ARBA00023109"/>
    </source>
</evidence>
<sequence length="295" mass="33144">MSFADLKRKSQANFDFLQKELTKSSTEGGADERLWKPELDASGNGYAVIRFLPAPEGESLPWAKLYSHAFQGPGGWLIENCLTTNGDKCPVCAENNKLWNSGVDSDKEIARQRKRKLSYYSNIYVVKDPKHPENEGRVFLYKYGKKIHDKILAAMQPEFQDETPVNVFDFWEGANFKLKIKTVAGYWNYDSSEFDSPSALSADDEDLETIWKQQHSLEAFVVPSEFKSYEEIETRMNSVLGLSAPTRSASPVFDDDEYEPAPISNKAPVTASVAASSDPDDDDALSYFARLASED</sequence>
<accession>Q5GQD8</accession>
<evidence type="ECO:0000313" key="16">
    <source>
        <dbReference type="Proteomes" id="UP000246186"/>
    </source>
</evidence>
<dbReference type="InterPro" id="IPR012340">
    <property type="entry name" value="NA-bd_OB-fold"/>
</dbReference>
<evidence type="ECO:0000256" key="6">
    <source>
        <dbReference type="ARBA" id="ARBA00022833"/>
    </source>
</evidence>
<dbReference type="EMBL" id="AJ630128">
    <property type="protein sequence ID" value="CAF34264.1"/>
    <property type="molecule type" value="Genomic_DNA"/>
</dbReference>
<reference evidence="14 16" key="3">
    <citation type="journal article" date="2015" name="PLoS ONE">
        <title>Spontaneous Deletion of an "ORFanage" Region Facilitates Host Adaptation in a "Photosynthetic" Cyanophage.</title>
        <authorList>
            <person name="Puxty R.J."/>
            <person name="Perez-Sepulveda B."/>
            <person name="Rihtman B."/>
            <person name="Evans D.J."/>
            <person name="Millard A.D."/>
            <person name="Scanlan D.J."/>
        </authorList>
    </citation>
    <scope>NUCLEOTIDE SEQUENCE [LARGE SCALE GENOMIC DNA]</scope>
</reference>
<dbReference type="Pfam" id="PF08804">
    <property type="entry name" value="gp32"/>
    <property type="match status" value="1"/>
</dbReference>
<comment type="function">
    <text evidence="10">Single-stranded DNA-binding protein that participates in viral DNA replication, recombination, and repair. Coats the lagging-strand ssDNA as the replication fork advances. Stimulates the activities of viral DNA polymerase and the replicative helicase, probably via its interaction with the helicase assembly factor. Together with the replicative helicase and the helicase assembly factor, promotes pairing of two homologous DNA molecules containing complementary single-stranded regions and mediates homologous DNA strand exchange. Promotes also the formation of joint molecules. mRNA specific autogenous translational repressor.</text>
</comment>
<feature type="binding site" evidence="10">
    <location>
        <position position="68"/>
    </location>
    <ligand>
        <name>Zn(2+)</name>
        <dbReference type="ChEBI" id="CHEBI:29105"/>
    </ligand>
</feature>
<evidence type="ECO:0000313" key="14">
    <source>
        <dbReference type="EMBL" id="CFW42416.1"/>
    </source>
</evidence>
<dbReference type="InterPro" id="IPR046395">
    <property type="entry name" value="SSB_T4"/>
</dbReference>
<dbReference type="GO" id="GO:0006281">
    <property type="term" value="P:DNA repair"/>
    <property type="evidence" value="ECO:0007669"/>
    <property type="project" value="UniProtKB-UniRule"/>
</dbReference>
<reference evidence="13 15" key="2">
    <citation type="journal article" date="2005" name="J. Bacteriol.">
        <title>The genome of S-PM2, a 'photosynthetic' T4-type bacteriophage that infects marine Synechococcus strains.</title>
        <authorList>
            <person name="Mann N.H."/>
            <person name="Clokie M.R."/>
            <person name="Millard A."/>
            <person name="Cook A."/>
            <person name="Wilson W.H."/>
            <person name="Wheatley P.J."/>
            <person name="Letarov A."/>
            <person name="Krisch H.M."/>
        </authorList>
    </citation>
    <scope>NUCLEOTIDE SEQUENCE</scope>
</reference>
<feature type="domain" description="Bacteriophage T4 Gp32 single-stranded DNA-binding" evidence="12">
    <location>
        <begin position="43"/>
        <end position="239"/>
    </location>
</feature>
<keyword evidence="9 10" id="KW-0234">DNA repair</keyword>
<protein>
    <recommendedName>
        <fullName evidence="1 10">Single-stranded DNA-binding protein</fullName>
        <shortName evidence="10">SSB protein</shortName>
    </recommendedName>
    <alternativeName>
        <fullName evidence="10">Helix-destabilizing protein</fullName>
    </alternativeName>
</protein>
<evidence type="ECO:0000256" key="9">
    <source>
        <dbReference type="ARBA" id="ARBA00023204"/>
    </source>
</evidence>
<dbReference type="Proteomes" id="UP000000994">
    <property type="component" value="Segment"/>
</dbReference>
<feature type="compositionally biased region" description="Low complexity" evidence="11">
    <location>
        <begin position="267"/>
        <end position="277"/>
    </location>
</feature>
<dbReference type="GO" id="GO:0003697">
    <property type="term" value="F:single-stranded DNA binding"/>
    <property type="evidence" value="ECO:0007669"/>
    <property type="project" value="UniProtKB-UniRule"/>
</dbReference>
<evidence type="ECO:0000256" key="1">
    <source>
        <dbReference type="ARBA" id="ARBA00018590"/>
    </source>
</evidence>
<keyword evidence="2 10" id="KW-0678">Repressor</keyword>
<evidence type="ECO:0000256" key="8">
    <source>
        <dbReference type="ARBA" id="ARBA00023125"/>
    </source>
</evidence>
<dbReference type="HAMAP" id="MF_04152">
    <property type="entry name" value="SSB_T4"/>
    <property type="match status" value="1"/>
</dbReference>
<dbReference type="GO" id="GO:0006260">
    <property type="term" value="P:DNA replication"/>
    <property type="evidence" value="ECO:0007669"/>
    <property type="project" value="UniProtKB-KW"/>
</dbReference>
<keyword evidence="3" id="KW-0235">DNA replication</keyword>
<comment type="domain">
    <text evidence="10">The acidic C-terminus is involved in modulating the ssDNA binding properties. The N-terminus LAST motif is involved in the cooperative binding of the protein to single-stranded nucleic acids.</text>
</comment>
<keyword evidence="6 10" id="KW-0862">Zinc</keyword>
<evidence type="ECO:0000256" key="10">
    <source>
        <dbReference type="HAMAP-Rule" id="MF_04152"/>
    </source>
</evidence>
<keyword evidence="4 10" id="KW-0479">Metal-binding</keyword>